<dbReference type="PROSITE" id="PS51800">
    <property type="entry name" value="ZF_CHHC_U11_48K"/>
    <property type="match status" value="1"/>
</dbReference>
<name>A0AAF3EEP0_9BILA</name>
<dbReference type="Pfam" id="PF05253">
    <property type="entry name" value="zf-U11-48K"/>
    <property type="match status" value="1"/>
</dbReference>
<dbReference type="Proteomes" id="UP000887575">
    <property type="component" value="Unassembled WGS sequence"/>
</dbReference>
<evidence type="ECO:0000313" key="6">
    <source>
        <dbReference type="Proteomes" id="UP000887575"/>
    </source>
</evidence>
<keyword evidence="6" id="KW-1185">Reference proteome</keyword>
<feature type="domain" description="CHHC U11-48K-type" evidence="5">
    <location>
        <begin position="72"/>
        <end position="99"/>
    </location>
</feature>
<evidence type="ECO:0000256" key="2">
    <source>
        <dbReference type="ARBA" id="ARBA00022771"/>
    </source>
</evidence>
<dbReference type="AlphaFoldDB" id="A0AAF3EEP0"/>
<keyword evidence="1" id="KW-0479">Metal-binding</keyword>
<evidence type="ECO:0000256" key="1">
    <source>
        <dbReference type="ARBA" id="ARBA00022723"/>
    </source>
</evidence>
<organism evidence="6 7">
    <name type="scientific">Mesorhabditis belari</name>
    <dbReference type="NCBI Taxonomy" id="2138241"/>
    <lineage>
        <taxon>Eukaryota</taxon>
        <taxon>Metazoa</taxon>
        <taxon>Ecdysozoa</taxon>
        <taxon>Nematoda</taxon>
        <taxon>Chromadorea</taxon>
        <taxon>Rhabditida</taxon>
        <taxon>Rhabditina</taxon>
        <taxon>Rhabditomorpha</taxon>
        <taxon>Rhabditoidea</taxon>
        <taxon>Rhabditidae</taxon>
        <taxon>Mesorhabditinae</taxon>
        <taxon>Mesorhabditis</taxon>
    </lineage>
</organism>
<keyword evidence="2" id="KW-0863">Zinc-finger</keyword>
<evidence type="ECO:0000259" key="5">
    <source>
        <dbReference type="PROSITE" id="PS51800"/>
    </source>
</evidence>
<feature type="compositionally biased region" description="Acidic residues" evidence="4">
    <location>
        <begin position="189"/>
        <end position="200"/>
    </location>
</feature>
<feature type="region of interest" description="Disordered" evidence="4">
    <location>
        <begin position="183"/>
        <end position="228"/>
    </location>
</feature>
<accession>A0AAF3EEP0</accession>
<sequence length="228" mass="26482">MEPIRFFGVDEKIEINPTRNVEAPLEELQSTSREVQQSNDANTVVSKSNRNDLFMVGSTAVKMAEKYPAGMHAQCPYNQEHTVLPAQVYHHLARCRADYMKNNPGFMMIRCRYNGRHYVPDKEIDFHEHTCDATLYKRTMTESKVEPRRWIIPTRKDDKQECLDMDDELARFQAREYVMRMGARRTAAEDESDDSEDETICDYAPPDVITAIEEKDAHSDDSDENYTD</sequence>
<evidence type="ECO:0000256" key="3">
    <source>
        <dbReference type="ARBA" id="ARBA00022833"/>
    </source>
</evidence>
<reference evidence="7" key="1">
    <citation type="submission" date="2024-02" db="UniProtKB">
        <authorList>
            <consortium name="WormBaseParasite"/>
        </authorList>
    </citation>
    <scope>IDENTIFICATION</scope>
</reference>
<evidence type="ECO:0000313" key="7">
    <source>
        <dbReference type="WBParaSite" id="MBELARI_LOCUS12447"/>
    </source>
</evidence>
<proteinExistence type="predicted"/>
<dbReference type="GO" id="GO:0008270">
    <property type="term" value="F:zinc ion binding"/>
    <property type="evidence" value="ECO:0007669"/>
    <property type="project" value="UniProtKB-KW"/>
</dbReference>
<protein>
    <submittedName>
        <fullName evidence="7">CHHC U11-48K-type domain-containing protein</fullName>
    </submittedName>
</protein>
<dbReference type="InterPro" id="IPR022776">
    <property type="entry name" value="TRM13/UPF0224_CHHC_Znf_dom"/>
</dbReference>
<evidence type="ECO:0000256" key="4">
    <source>
        <dbReference type="SAM" id="MobiDB-lite"/>
    </source>
</evidence>
<keyword evidence="3" id="KW-0862">Zinc</keyword>
<dbReference type="WBParaSite" id="MBELARI_LOCUS12447">
    <property type="protein sequence ID" value="MBELARI_LOCUS12447"/>
    <property type="gene ID" value="MBELARI_LOCUS12447"/>
</dbReference>